<dbReference type="EMBL" id="JAHRIO010089993">
    <property type="protein sequence ID" value="MEQ2187097.1"/>
    <property type="molecule type" value="Genomic_DNA"/>
</dbReference>
<evidence type="ECO:0000313" key="1">
    <source>
        <dbReference type="EMBL" id="MEQ2187097.1"/>
    </source>
</evidence>
<dbReference type="PROSITE" id="PS51257">
    <property type="entry name" value="PROKAR_LIPOPROTEIN"/>
    <property type="match status" value="1"/>
</dbReference>
<name>A0ABV0PUA1_9TELE</name>
<dbReference type="Proteomes" id="UP001476798">
    <property type="component" value="Unassembled WGS sequence"/>
</dbReference>
<evidence type="ECO:0000313" key="2">
    <source>
        <dbReference type="Proteomes" id="UP001476798"/>
    </source>
</evidence>
<proteinExistence type="predicted"/>
<comment type="caution">
    <text evidence="1">The sequence shown here is derived from an EMBL/GenBank/DDBJ whole genome shotgun (WGS) entry which is preliminary data.</text>
</comment>
<sequence>MKGFCISGVTVFESNRDVVPHSVCLSVGCPWLCSVCNTFCLMCTCASCMSSLQNSTIQQNIRATLITPFSHPKQSILDTACSLPHIPSGMRISLHFSLSFTVFISPSPSFHISSFLSLLGFV</sequence>
<gene>
    <name evidence="1" type="ORF">GOODEAATRI_001088</name>
</gene>
<reference evidence="1 2" key="1">
    <citation type="submission" date="2021-06" db="EMBL/GenBank/DDBJ databases">
        <authorList>
            <person name="Palmer J.M."/>
        </authorList>
    </citation>
    <scope>NUCLEOTIDE SEQUENCE [LARGE SCALE GENOMIC DNA]</scope>
    <source>
        <strain evidence="1 2">GA_2019</strain>
        <tissue evidence="1">Muscle</tissue>
    </source>
</reference>
<accession>A0ABV0PUA1</accession>
<keyword evidence="2" id="KW-1185">Reference proteome</keyword>
<protein>
    <submittedName>
        <fullName evidence="1">Uncharacterized protein</fullName>
    </submittedName>
</protein>
<organism evidence="1 2">
    <name type="scientific">Goodea atripinnis</name>
    <dbReference type="NCBI Taxonomy" id="208336"/>
    <lineage>
        <taxon>Eukaryota</taxon>
        <taxon>Metazoa</taxon>
        <taxon>Chordata</taxon>
        <taxon>Craniata</taxon>
        <taxon>Vertebrata</taxon>
        <taxon>Euteleostomi</taxon>
        <taxon>Actinopterygii</taxon>
        <taxon>Neopterygii</taxon>
        <taxon>Teleostei</taxon>
        <taxon>Neoteleostei</taxon>
        <taxon>Acanthomorphata</taxon>
        <taxon>Ovalentaria</taxon>
        <taxon>Atherinomorphae</taxon>
        <taxon>Cyprinodontiformes</taxon>
        <taxon>Goodeidae</taxon>
        <taxon>Goodea</taxon>
    </lineage>
</organism>